<dbReference type="OrthoDB" id="241990at2759"/>
<dbReference type="InterPro" id="IPR008828">
    <property type="entry name" value="Sin1/Avo1"/>
</dbReference>
<dbReference type="GO" id="GO:0005886">
    <property type="term" value="C:plasma membrane"/>
    <property type="evidence" value="ECO:0007669"/>
    <property type="project" value="TreeGrafter"/>
</dbReference>
<dbReference type="EMBL" id="CADEPI010000096">
    <property type="protein sequence ID" value="CAB3374316.1"/>
    <property type="molecule type" value="Genomic_DNA"/>
</dbReference>
<dbReference type="Pfam" id="PF16979">
    <property type="entry name" value="SIN1_PH"/>
    <property type="match status" value="1"/>
</dbReference>
<accession>A0A8S1CS99</accession>
<evidence type="ECO:0000256" key="1">
    <source>
        <dbReference type="ARBA" id="ARBA00009407"/>
    </source>
</evidence>
<reference evidence="5 6" key="1">
    <citation type="submission" date="2020-04" db="EMBL/GenBank/DDBJ databases">
        <authorList>
            <person name="Alioto T."/>
            <person name="Alioto T."/>
            <person name="Gomez Garrido J."/>
        </authorList>
    </citation>
    <scope>NUCLEOTIDE SEQUENCE [LARGE SCALE GENOMIC DNA]</scope>
</reference>
<organism evidence="5 6">
    <name type="scientific">Cloeon dipterum</name>
    <dbReference type="NCBI Taxonomy" id="197152"/>
    <lineage>
        <taxon>Eukaryota</taxon>
        <taxon>Metazoa</taxon>
        <taxon>Ecdysozoa</taxon>
        <taxon>Arthropoda</taxon>
        <taxon>Hexapoda</taxon>
        <taxon>Insecta</taxon>
        <taxon>Pterygota</taxon>
        <taxon>Palaeoptera</taxon>
        <taxon>Ephemeroptera</taxon>
        <taxon>Pisciforma</taxon>
        <taxon>Baetidae</taxon>
        <taxon>Cloeon</taxon>
    </lineage>
</organism>
<evidence type="ECO:0000259" key="2">
    <source>
        <dbReference type="Pfam" id="PF05422"/>
    </source>
</evidence>
<evidence type="ECO:0000313" key="6">
    <source>
        <dbReference type="Proteomes" id="UP000494165"/>
    </source>
</evidence>
<feature type="domain" description="Sin1 N-terminal" evidence="2">
    <location>
        <begin position="43"/>
        <end position="120"/>
    </location>
</feature>
<dbReference type="GO" id="GO:0038203">
    <property type="term" value="P:TORC2 signaling"/>
    <property type="evidence" value="ECO:0007669"/>
    <property type="project" value="TreeGrafter"/>
</dbReference>
<sequence length="457" mass="52626">MALYDNKHWLLSHIRHSFIFSDESGFSEMVMMDEDLRVPSMKAYPDLDQDEEDEDGDAPRSLDVNCDLDFGAHRRRVNTAQKLEKMDLERKRIAKMTSIKWEDPLPNVAEVPSNAFERKVLDNAKKDKVKRTSTLSAQLKDCPVLLKNPFFDYSKFDGNAQVGVPVKRYIIFLTMLPERERNYPLHVTIVNTAKVKELVGLVLWKCSEERNAQLEDESAYALHIAEDDGEVDWDFPCLDEKEVVSKFGFNYLALVQKTEVLKSRAQTVSMPLSSLGWSALAERDEKEIEGAEESALQQQAMKEAEMRMKGHMTAMEAPLYQSFQVYILNRVRVRSAVHLGISGEKIEIDPVVQHKATSQLWGKRKAATYDITRIAACELVNQRSSKSHFRLVHQSLTEDPTTTFKTLEFEAENFVAQEIVQKINHILELRATPVWKEYLVTKERKSTRRRSFSFSLK</sequence>
<dbReference type="InterPro" id="IPR031313">
    <property type="entry name" value="Sin1_PH_dom"/>
</dbReference>
<gene>
    <name evidence="5" type="ORF">CLODIP_2_CD05990</name>
</gene>
<dbReference type="Pfam" id="PF16978">
    <property type="entry name" value="CRIM"/>
    <property type="match status" value="1"/>
</dbReference>
<evidence type="ECO:0008006" key="7">
    <source>
        <dbReference type="Google" id="ProtNLM"/>
    </source>
</evidence>
<keyword evidence="6" id="KW-1185">Reference proteome</keyword>
<protein>
    <recommendedName>
        <fullName evidence="7">Target of rapamycin complex 2 subunit MAPKAP1</fullName>
    </recommendedName>
</protein>
<dbReference type="PANTHER" id="PTHR13335:SF1">
    <property type="entry name" value="TARGET OF RAPAMYCIN COMPLEX 2 SUBUNIT MAPKAP1"/>
    <property type="match status" value="1"/>
</dbReference>
<proteinExistence type="inferred from homology"/>
<dbReference type="AlphaFoldDB" id="A0A8S1CS99"/>
<feature type="domain" description="CRIM" evidence="3">
    <location>
        <begin position="132"/>
        <end position="259"/>
    </location>
</feature>
<dbReference type="Gene3D" id="2.30.29.30">
    <property type="entry name" value="Pleckstrin-homology domain (PH domain)/Phosphotyrosine-binding domain (PTB)"/>
    <property type="match status" value="1"/>
</dbReference>
<dbReference type="PANTHER" id="PTHR13335">
    <property type="entry name" value="TARGET OF RAPAMYCIN COMPLEX 2 SUBUNIT MAPKAP1"/>
    <property type="match status" value="1"/>
</dbReference>
<dbReference type="Pfam" id="PF05422">
    <property type="entry name" value="SIN1"/>
    <property type="match status" value="1"/>
</dbReference>
<dbReference type="GO" id="GO:0005546">
    <property type="term" value="F:phosphatidylinositol-4,5-bisphosphate binding"/>
    <property type="evidence" value="ECO:0007669"/>
    <property type="project" value="TreeGrafter"/>
</dbReference>
<evidence type="ECO:0000259" key="4">
    <source>
        <dbReference type="Pfam" id="PF16979"/>
    </source>
</evidence>
<comment type="similarity">
    <text evidence="1">Belongs to the SIN1 family.</text>
</comment>
<dbReference type="InterPro" id="IPR032679">
    <property type="entry name" value="Sin1_N"/>
</dbReference>
<feature type="domain" description="SIN1-type PH" evidence="4">
    <location>
        <begin position="319"/>
        <end position="428"/>
    </location>
</feature>
<dbReference type="Proteomes" id="UP000494165">
    <property type="component" value="Unassembled WGS sequence"/>
</dbReference>
<dbReference type="InterPro" id="IPR031567">
    <property type="entry name" value="CRIM_dom"/>
</dbReference>
<comment type="caution">
    <text evidence="5">The sequence shown here is derived from an EMBL/GenBank/DDBJ whole genome shotgun (WGS) entry which is preliminary data.</text>
</comment>
<dbReference type="InterPro" id="IPR011993">
    <property type="entry name" value="PH-like_dom_sf"/>
</dbReference>
<evidence type="ECO:0000313" key="5">
    <source>
        <dbReference type="EMBL" id="CAB3374316.1"/>
    </source>
</evidence>
<dbReference type="GO" id="GO:0031932">
    <property type="term" value="C:TORC2 complex"/>
    <property type="evidence" value="ECO:0007669"/>
    <property type="project" value="InterPro"/>
</dbReference>
<name>A0A8S1CS99_9INSE</name>
<dbReference type="GO" id="GO:0005737">
    <property type="term" value="C:cytoplasm"/>
    <property type="evidence" value="ECO:0007669"/>
    <property type="project" value="TreeGrafter"/>
</dbReference>
<evidence type="ECO:0000259" key="3">
    <source>
        <dbReference type="Pfam" id="PF16978"/>
    </source>
</evidence>